<dbReference type="PROSITE" id="PS51257">
    <property type="entry name" value="PROKAR_LIPOPROTEIN"/>
    <property type="match status" value="1"/>
</dbReference>
<comment type="caution">
    <text evidence="1">The sequence shown here is derived from an EMBL/GenBank/DDBJ whole genome shotgun (WGS) entry which is preliminary data.</text>
</comment>
<evidence type="ECO:0008006" key="3">
    <source>
        <dbReference type="Google" id="ProtNLM"/>
    </source>
</evidence>
<gene>
    <name evidence="1" type="ORF">V1468_13960</name>
</gene>
<reference evidence="1 2" key="1">
    <citation type="submission" date="2024-02" db="EMBL/GenBank/DDBJ databases">
        <title>Winogradskyella poriferorum JCM 12885.</title>
        <authorList>
            <person name="Zhang D.-F."/>
            <person name="Fu Z.-Y."/>
        </authorList>
    </citation>
    <scope>NUCLEOTIDE SEQUENCE [LARGE SCALE GENOMIC DNA]</scope>
    <source>
        <strain evidence="1 2">JCM 12885</strain>
    </source>
</reference>
<proteinExistence type="predicted"/>
<evidence type="ECO:0000313" key="1">
    <source>
        <dbReference type="EMBL" id="MEF3080116.1"/>
    </source>
</evidence>
<dbReference type="Proteomes" id="UP001356704">
    <property type="component" value="Unassembled WGS sequence"/>
</dbReference>
<name>A0ABU7W819_9FLAO</name>
<dbReference type="RefSeq" id="WP_331810840.1">
    <property type="nucleotide sequence ID" value="NZ_JAZHOU010000005.1"/>
</dbReference>
<accession>A0ABU7W819</accession>
<sequence>MRKKITYILFLALMFGCKDSKNGTNPISFEDSIDFLVHKLDKSNVKLYEDQTIVEVKFELLDRKKCECEYSYRYGWNNSSRKISKFNLIDAYYISPNKTGGGIFGVVEIRFEKESVFYGTSETWGDEVTIYTTDSDVNQIGKAFENLKNICAKKNKSDLFSE</sequence>
<keyword evidence="2" id="KW-1185">Reference proteome</keyword>
<evidence type="ECO:0000313" key="2">
    <source>
        <dbReference type="Proteomes" id="UP001356704"/>
    </source>
</evidence>
<dbReference type="EMBL" id="JAZHOU010000005">
    <property type="protein sequence ID" value="MEF3080116.1"/>
    <property type="molecule type" value="Genomic_DNA"/>
</dbReference>
<protein>
    <recommendedName>
        <fullName evidence="3">Lipoprotein</fullName>
    </recommendedName>
</protein>
<organism evidence="1 2">
    <name type="scientific">Winogradskyella poriferorum</name>
    <dbReference type="NCBI Taxonomy" id="307627"/>
    <lineage>
        <taxon>Bacteria</taxon>
        <taxon>Pseudomonadati</taxon>
        <taxon>Bacteroidota</taxon>
        <taxon>Flavobacteriia</taxon>
        <taxon>Flavobacteriales</taxon>
        <taxon>Flavobacteriaceae</taxon>
        <taxon>Winogradskyella</taxon>
    </lineage>
</organism>